<evidence type="ECO:0000256" key="7">
    <source>
        <dbReference type="SAM" id="Phobius"/>
    </source>
</evidence>
<evidence type="ECO:0000256" key="1">
    <source>
        <dbReference type="ARBA" id="ARBA00004651"/>
    </source>
</evidence>
<dbReference type="OrthoDB" id="43815at2157"/>
<feature type="transmembrane region" description="Helical" evidence="7">
    <location>
        <begin position="605"/>
        <end position="624"/>
    </location>
</feature>
<reference evidence="8 9" key="1">
    <citation type="submission" date="2016-10" db="EMBL/GenBank/DDBJ databases">
        <authorList>
            <person name="de Groot N.N."/>
        </authorList>
    </citation>
    <scope>NUCLEOTIDE SEQUENCE [LARGE SCALE GENOMIC DNA]</scope>
    <source>
        <strain evidence="8 9">SP2</strain>
    </source>
</reference>
<dbReference type="CDD" id="cd06582">
    <property type="entry name" value="TM_PBP1_LivH_like"/>
    <property type="match status" value="1"/>
</dbReference>
<keyword evidence="5 7" id="KW-0472">Membrane</keyword>
<feature type="transmembrane region" description="Helical" evidence="7">
    <location>
        <begin position="12"/>
        <end position="36"/>
    </location>
</feature>
<comment type="subcellular location">
    <subcellularLocation>
        <location evidence="1">Cell membrane</location>
        <topology evidence="1">Multi-pass membrane protein</topology>
    </subcellularLocation>
</comment>
<dbReference type="Pfam" id="PF02653">
    <property type="entry name" value="BPD_transp_2"/>
    <property type="match status" value="2"/>
</dbReference>
<dbReference type="GeneID" id="14207107"/>
<keyword evidence="4 7" id="KW-1133">Transmembrane helix</keyword>
<dbReference type="PANTHER" id="PTHR30482:SF17">
    <property type="entry name" value="ABC TRANSPORTER ATP-BINDING PROTEIN"/>
    <property type="match status" value="1"/>
</dbReference>
<feature type="transmembrane region" description="Helical" evidence="7">
    <location>
        <begin position="480"/>
        <end position="497"/>
    </location>
</feature>
<dbReference type="InterPro" id="IPR043428">
    <property type="entry name" value="LivM-like"/>
</dbReference>
<dbReference type="OMA" id="FAQIVWS"/>
<dbReference type="CDD" id="cd06581">
    <property type="entry name" value="TM_PBP1_LivM_like"/>
    <property type="match status" value="1"/>
</dbReference>
<dbReference type="AlphaFoldDB" id="A0A1I3KZZ2"/>
<name>A0A1I3KZZ2_9EURY</name>
<sequence length="655" mass="69380">MLAGLTQQLLDGLTLGVVYVLLAAGLSVIFGVMHVINFAHGELFALGAYFALAVIAPLGGTAFFAALLIAPLLVGVIGVAIERYTVQPLYGRNPLYHILLTFGLVLVLNDLIYLVWGPGASSLPRPDVVSGTISVFGFGVSAYNLFIIVAGSLMAVAVWAMLEYTRYGLIIRAGSQDRQMVRNLGIDIDRYYSLVFGVGAALAAFAGIILAGSRQVNPEMGMSVIIPAFVIVVLGGLGSFKGAVAGGLFVGILQESILRPYVPFLEGMVLFLLMIGILLVRPRGLFGTETPDDEGGELLTGSNGGFLDPKTRNRLGVAMVGLLVLVPFGAGWLYSTFVVTLLIEVLIWGLFALSLDFVMGYTGLVSLGHALFYGLGAYVVAITLQQVTPSVFVALPLAIVISAAVAWVVGYLSIRVSGVYFAMITLAFAELFYNAVTRLEITGGSEGIFGLDPVYGIGGVGVELDSIGLFLGPVAITGRLLFYYVVLLALVAGFLLTRRMLQSPFGAVLTSIRENEQRATFLGYDTVTYKRRAFVVSGALAGLSGGLYTLFTGRVFPATAEWMVSGEVIVMVILGGMGTLYGPIVGSATFFGLEYVLTGVTERWRLVLGSIFVLFVIFLPRGLVSVPELLAPHLPGGPGPDPEPATSDSSTRGDD</sequence>
<feature type="transmembrane region" description="Helical" evidence="7">
    <location>
        <begin position="191"/>
        <end position="212"/>
    </location>
</feature>
<feature type="transmembrane region" description="Helical" evidence="7">
    <location>
        <begin position="568"/>
        <end position="593"/>
    </location>
</feature>
<evidence type="ECO:0000256" key="3">
    <source>
        <dbReference type="ARBA" id="ARBA00022692"/>
    </source>
</evidence>
<evidence type="ECO:0000256" key="5">
    <source>
        <dbReference type="ARBA" id="ARBA00023136"/>
    </source>
</evidence>
<evidence type="ECO:0000256" key="4">
    <source>
        <dbReference type="ARBA" id="ARBA00022989"/>
    </source>
</evidence>
<feature type="transmembrane region" description="Helical" evidence="7">
    <location>
        <begin position="224"/>
        <end position="249"/>
    </location>
</feature>
<evidence type="ECO:0000313" key="9">
    <source>
        <dbReference type="Proteomes" id="UP000182829"/>
    </source>
</evidence>
<feature type="transmembrane region" description="Helical" evidence="7">
    <location>
        <begin position="136"/>
        <end position="162"/>
    </location>
</feature>
<dbReference type="InterPro" id="IPR001851">
    <property type="entry name" value="ABC_transp_permease"/>
</dbReference>
<feature type="transmembrane region" description="Helical" evidence="7">
    <location>
        <begin position="315"/>
        <end position="334"/>
    </location>
</feature>
<feature type="transmembrane region" description="Helical" evidence="7">
    <location>
        <begin position="48"/>
        <end position="81"/>
    </location>
</feature>
<evidence type="ECO:0000256" key="6">
    <source>
        <dbReference type="SAM" id="MobiDB-lite"/>
    </source>
</evidence>
<protein>
    <submittedName>
        <fullName evidence="8">Amino acid/amide ABC transporter membrane protein 1, HAAT family /amino acid/amide ABC transporter membrane protein 2, HAAT family</fullName>
    </submittedName>
</protein>
<dbReference type="PANTHER" id="PTHR30482">
    <property type="entry name" value="HIGH-AFFINITY BRANCHED-CHAIN AMINO ACID TRANSPORT SYSTEM PERMEASE"/>
    <property type="match status" value="1"/>
</dbReference>
<evidence type="ECO:0000313" key="8">
    <source>
        <dbReference type="EMBL" id="SFI77888.1"/>
    </source>
</evidence>
<dbReference type="EMBL" id="FORO01000005">
    <property type="protein sequence ID" value="SFI77888.1"/>
    <property type="molecule type" value="Genomic_DNA"/>
</dbReference>
<feature type="compositionally biased region" description="Polar residues" evidence="6">
    <location>
        <begin position="646"/>
        <end position="655"/>
    </location>
</feature>
<feature type="transmembrane region" description="Helical" evidence="7">
    <location>
        <begin position="261"/>
        <end position="280"/>
    </location>
</feature>
<feature type="transmembrane region" description="Helical" evidence="7">
    <location>
        <begin position="391"/>
        <end position="412"/>
    </location>
</feature>
<keyword evidence="3 7" id="KW-0812">Transmembrane</keyword>
<keyword evidence="2" id="KW-1003">Cell membrane</keyword>
<dbReference type="Proteomes" id="UP000182829">
    <property type="component" value="Unassembled WGS sequence"/>
</dbReference>
<feature type="transmembrane region" description="Helical" evidence="7">
    <location>
        <begin position="93"/>
        <end position="116"/>
    </location>
</feature>
<evidence type="ECO:0000256" key="2">
    <source>
        <dbReference type="ARBA" id="ARBA00022475"/>
    </source>
</evidence>
<accession>A0A1I3KZZ2</accession>
<feature type="transmembrane region" description="Helical" evidence="7">
    <location>
        <begin position="341"/>
        <end position="361"/>
    </location>
</feature>
<feature type="transmembrane region" description="Helical" evidence="7">
    <location>
        <begin position="533"/>
        <end position="556"/>
    </location>
</feature>
<dbReference type="GO" id="GO:0015658">
    <property type="term" value="F:branched-chain amino acid transmembrane transporter activity"/>
    <property type="evidence" value="ECO:0007669"/>
    <property type="project" value="InterPro"/>
</dbReference>
<gene>
    <name evidence="8" type="ORF">SAMN05443661_105103</name>
</gene>
<feature type="transmembrane region" description="Helical" evidence="7">
    <location>
        <begin position="418"/>
        <end position="436"/>
    </location>
</feature>
<organism evidence="8 9">
    <name type="scientific">Natronobacterium gregoryi</name>
    <dbReference type="NCBI Taxonomy" id="44930"/>
    <lineage>
        <taxon>Archaea</taxon>
        <taxon>Methanobacteriati</taxon>
        <taxon>Methanobacteriota</taxon>
        <taxon>Stenosarchaea group</taxon>
        <taxon>Halobacteria</taxon>
        <taxon>Halobacteriales</taxon>
        <taxon>Natrialbaceae</taxon>
        <taxon>Natronobacterium</taxon>
    </lineage>
</organism>
<dbReference type="RefSeq" id="WP_005575411.1">
    <property type="nucleotide sequence ID" value="NZ_FORO01000005.1"/>
</dbReference>
<dbReference type="GO" id="GO:0005886">
    <property type="term" value="C:plasma membrane"/>
    <property type="evidence" value="ECO:0007669"/>
    <property type="project" value="UniProtKB-SubCell"/>
</dbReference>
<feature type="region of interest" description="Disordered" evidence="6">
    <location>
        <begin position="634"/>
        <end position="655"/>
    </location>
</feature>
<proteinExistence type="predicted"/>